<name>A0ABU9CJ75_9BURK</name>
<evidence type="ECO:0000313" key="2">
    <source>
        <dbReference type="EMBL" id="MEK8051895.1"/>
    </source>
</evidence>
<evidence type="ECO:0000313" key="3">
    <source>
        <dbReference type="Proteomes" id="UP001365405"/>
    </source>
</evidence>
<dbReference type="Proteomes" id="UP001365405">
    <property type="component" value="Unassembled WGS sequence"/>
</dbReference>
<sequence length="81" mass="8641">MSLNFGATHASFSIVAGSTVLPMLKEPWARTAVLVSWMLLALAVRLWAGRRLLGRSAESLIAPPAQSSRPIPPAHPVGQAR</sequence>
<keyword evidence="3" id="KW-1185">Reference proteome</keyword>
<dbReference type="EMBL" id="JBBUTH010000008">
    <property type="protein sequence ID" value="MEK8051895.1"/>
    <property type="molecule type" value="Genomic_DNA"/>
</dbReference>
<organism evidence="2 3">
    <name type="scientific">Pseudaquabacterium inlustre</name>
    <dbReference type="NCBI Taxonomy" id="2984192"/>
    <lineage>
        <taxon>Bacteria</taxon>
        <taxon>Pseudomonadati</taxon>
        <taxon>Pseudomonadota</taxon>
        <taxon>Betaproteobacteria</taxon>
        <taxon>Burkholderiales</taxon>
        <taxon>Sphaerotilaceae</taxon>
        <taxon>Pseudaquabacterium</taxon>
    </lineage>
</organism>
<dbReference type="RefSeq" id="WP_341411589.1">
    <property type="nucleotide sequence ID" value="NZ_JBBUTH010000008.1"/>
</dbReference>
<reference evidence="2 3" key="1">
    <citation type="submission" date="2024-04" db="EMBL/GenBank/DDBJ databases">
        <title>Novel species of the genus Ideonella isolated from streams.</title>
        <authorList>
            <person name="Lu H."/>
        </authorList>
    </citation>
    <scope>NUCLEOTIDE SEQUENCE [LARGE SCALE GENOMIC DNA]</scope>
    <source>
        <strain evidence="2 3">DXS22W</strain>
    </source>
</reference>
<keyword evidence="1" id="KW-0472">Membrane</keyword>
<protein>
    <submittedName>
        <fullName evidence="2">Uncharacterized protein</fullName>
    </submittedName>
</protein>
<evidence type="ECO:0000256" key="1">
    <source>
        <dbReference type="SAM" id="Phobius"/>
    </source>
</evidence>
<gene>
    <name evidence="2" type="ORF">AACH10_16705</name>
</gene>
<accession>A0ABU9CJ75</accession>
<feature type="transmembrane region" description="Helical" evidence="1">
    <location>
        <begin position="28"/>
        <end position="48"/>
    </location>
</feature>
<proteinExistence type="predicted"/>
<keyword evidence="1" id="KW-1133">Transmembrane helix</keyword>
<comment type="caution">
    <text evidence="2">The sequence shown here is derived from an EMBL/GenBank/DDBJ whole genome shotgun (WGS) entry which is preliminary data.</text>
</comment>
<keyword evidence="1" id="KW-0812">Transmembrane</keyword>